<feature type="transmembrane region" description="Helical" evidence="10">
    <location>
        <begin position="647"/>
        <end position="670"/>
    </location>
</feature>
<keyword evidence="4 10" id="KW-0472">Membrane</keyword>
<comment type="caution">
    <text evidence="14">The sequence shown here is derived from an EMBL/GenBank/DDBJ whole genome shotgun (WGS) entry which is preliminary data.</text>
</comment>
<dbReference type="PRINTS" id="PR00289">
    <property type="entry name" value="DISINTEGRIN"/>
</dbReference>
<dbReference type="InterPro" id="IPR002870">
    <property type="entry name" value="Peptidase_M12B_N"/>
</dbReference>
<evidence type="ECO:0000259" key="11">
    <source>
        <dbReference type="PROSITE" id="PS50026"/>
    </source>
</evidence>
<feature type="compositionally biased region" description="Pro residues" evidence="9">
    <location>
        <begin position="788"/>
        <end position="806"/>
    </location>
</feature>
<keyword evidence="7" id="KW-0245">EGF-like domain</keyword>
<sequence length="818" mass="88690">PGATARLEEKLAHVEKYETVTPRKVLVPRVKRDLSVPPSTYPDRVLYSVRAEGRDYLLRLEKNKELLGRHYTETHYSADGREITEKPDVQDHCFYQGHVQGYADSAASISTCGGLSGFFRVNETTFLLEPLEEDAAGRHAVYRAAHLRGKRGTCQESGATLEYDHEPKIPAAMKLYRWKSAPLHKGPRYVELVLVVDNEEFRKHKDLRAVQNRMKEIVNHVDKLYQPLRLRVALIGLEVWSHKDKIAVSPNPEVTLDNFLHWREAELLRRKPHDNAQLITGIDFHGTTVGLAKKLVMCTRDSGGINQDHSTNPIGAASTMAHEMGHNLGMSHDEDVAGCRCPVPKADGGCVMAASVGLVYPKLFSPCSEQDMWQFLGDPRTSCLLNVPRADELYGGPVCGNQFVERGEQCDCGTPEECSDRCCNATTCQLREGAECARGDCCQDCKVKAAGALCRASKNDCDLPEHCTGLSAECPEDVFQENGISCQNGNGYCYNGACPSHGEQCRTLWGTGSCSSTLPTLLAPRAGDVKCGTLLCLSDNASPVLGGGSYSLFFGRFKCKAVIASNDANEVVAKLRLVPTGAKCGEEMVCYAGRCQNLLVYGNKNCSAKCNNHGVCNHKRECHCEPGWAAPYCEQKISGMAAGSSSMVLAAVLAVLALSGILLGVGILLLRGRGMRQFQKGAPARGRLRAVGGRAAPPHPLFCQPCSRRRRSPRCVGQIRGMAQVADDLGGGGGPFLCPLSPLQVPPWCPGEGLRSLLSSRQAKPKPPSKPLPALKSKAPCHGEGRPGPVPRPPPTPPSVFQPGVPPKVALKPPPARR</sequence>
<reference evidence="14" key="1">
    <citation type="submission" date="2019-09" db="EMBL/GenBank/DDBJ databases">
        <title>Bird 10,000 Genomes (B10K) Project - Family phase.</title>
        <authorList>
            <person name="Zhang G."/>
        </authorList>
    </citation>
    <scope>NUCLEOTIDE SEQUENCE</scope>
    <source>
        <strain evidence="14">B10K-DU-002-48</strain>
        <tissue evidence="14">Muscle</tissue>
    </source>
</reference>
<dbReference type="GO" id="GO:0051044">
    <property type="term" value="P:positive regulation of membrane protein ectodomain proteolysis"/>
    <property type="evidence" value="ECO:0007669"/>
    <property type="project" value="TreeGrafter"/>
</dbReference>
<dbReference type="FunFam" id="4.10.70.10:FF:000001">
    <property type="entry name" value="Disintegrin and metalloproteinase domain-containing protein 22"/>
    <property type="match status" value="1"/>
</dbReference>
<keyword evidence="8" id="KW-0862">Zinc</keyword>
<dbReference type="InterPro" id="IPR001590">
    <property type="entry name" value="Peptidase_M12B"/>
</dbReference>
<evidence type="ECO:0000256" key="6">
    <source>
        <dbReference type="PROSITE-ProRule" id="PRU00068"/>
    </source>
</evidence>
<dbReference type="OrthoDB" id="5951731at2759"/>
<dbReference type="Gene3D" id="2.60.120.260">
    <property type="entry name" value="Galactose-binding domain-like"/>
    <property type="match status" value="1"/>
</dbReference>
<accession>A0A850VVJ7</accession>
<feature type="disulfide bond" evidence="7">
    <location>
        <begin position="624"/>
        <end position="633"/>
    </location>
</feature>
<dbReference type="GO" id="GO:0006954">
    <property type="term" value="P:inflammatory response"/>
    <property type="evidence" value="ECO:0007669"/>
    <property type="project" value="TreeGrafter"/>
</dbReference>
<dbReference type="Proteomes" id="UP000632118">
    <property type="component" value="Unassembled WGS sequence"/>
</dbReference>
<feature type="non-terminal residue" evidence="14">
    <location>
        <position position="1"/>
    </location>
</feature>
<dbReference type="PANTHER" id="PTHR11905">
    <property type="entry name" value="ADAM A DISINTEGRIN AND METALLOPROTEASE DOMAIN"/>
    <property type="match status" value="1"/>
</dbReference>
<dbReference type="PANTHER" id="PTHR11905:SF20">
    <property type="entry name" value="DISINTEGRIN AND METALLOPROTEINASE DOMAIN-CONTAINING PROTEIN 8"/>
    <property type="match status" value="1"/>
</dbReference>
<dbReference type="GO" id="GO:0004222">
    <property type="term" value="F:metalloendopeptidase activity"/>
    <property type="evidence" value="ECO:0007669"/>
    <property type="project" value="InterPro"/>
</dbReference>
<dbReference type="Pfam" id="PF00200">
    <property type="entry name" value="Disintegrin"/>
    <property type="match status" value="1"/>
</dbReference>
<dbReference type="InterPro" id="IPR018358">
    <property type="entry name" value="Disintegrin_CS"/>
</dbReference>
<feature type="region of interest" description="Disordered" evidence="9">
    <location>
        <begin position="759"/>
        <end position="818"/>
    </location>
</feature>
<dbReference type="GO" id="GO:0016020">
    <property type="term" value="C:membrane"/>
    <property type="evidence" value="ECO:0007669"/>
    <property type="project" value="UniProtKB-SubCell"/>
</dbReference>
<dbReference type="InterPro" id="IPR001762">
    <property type="entry name" value="Disintegrin_dom"/>
</dbReference>
<feature type="non-terminal residue" evidence="14">
    <location>
        <position position="818"/>
    </location>
</feature>
<dbReference type="EMBL" id="WAAD01007149">
    <property type="protein sequence ID" value="NWH44962.1"/>
    <property type="molecule type" value="Genomic_DNA"/>
</dbReference>
<dbReference type="GO" id="GO:0046872">
    <property type="term" value="F:metal ion binding"/>
    <property type="evidence" value="ECO:0007669"/>
    <property type="project" value="UniProtKB-KW"/>
</dbReference>
<evidence type="ECO:0000256" key="3">
    <source>
        <dbReference type="ARBA" id="ARBA00022989"/>
    </source>
</evidence>
<dbReference type="PROSITE" id="PS01186">
    <property type="entry name" value="EGF_2"/>
    <property type="match status" value="1"/>
</dbReference>
<dbReference type="PROSITE" id="PS50026">
    <property type="entry name" value="EGF_3"/>
    <property type="match status" value="1"/>
</dbReference>
<dbReference type="GO" id="GO:0022407">
    <property type="term" value="P:regulation of cell-cell adhesion"/>
    <property type="evidence" value="ECO:0007669"/>
    <property type="project" value="TreeGrafter"/>
</dbReference>
<dbReference type="AlphaFoldDB" id="A0A850VVJ7"/>
<evidence type="ECO:0000256" key="1">
    <source>
        <dbReference type="ARBA" id="ARBA00004479"/>
    </source>
</evidence>
<evidence type="ECO:0000256" key="9">
    <source>
        <dbReference type="SAM" id="MobiDB-lite"/>
    </source>
</evidence>
<feature type="binding site" evidence="8">
    <location>
        <position position="332"/>
    </location>
    <ligand>
        <name>Zn(2+)</name>
        <dbReference type="ChEBI" id="CHEBI:29105"/>
        <note>catalytic</note>
    </ligand>
</feature>
<feature type="binding site" evidence="8">
    <location>
        <position position="322"/>
    </location>
    <ligand>
        <name>Zn(2+)</name>
        <dbReference type="ChEBI" id="CHEBI:29105"/>
        <note>catalytic</note>
    </ligand>
</feature>
<gene>
    <name evidence="14" type="primary">Adam8</name>
    <name evidence="14" type="ORF">FREMAG_R11962</name>
</gene>
<feature type="disulfide bond" evidence="7">
    <location>
        <begin position="606"/>
        <end position="616"/>
    </location>
</feature>
<organism evidence="14 15">
    <name type="scientific">Fregata magnificens</name>
    <name type="common">Magnificent frigatebird</name>
    <dbReference type="NCBI Taxonomy" id="37042"/>
    <lineage>
        <taxon>Eukaryota</taxon>
        <taxon>Metazoa</taxon>
        <taxon>Chordata</taxon>
        <taxon>Craniata</taxon>
        <taxon>Vertebrata</taxon>
        <taxon>Euteleostomi</taxon>
        <taxon>Archelosauria</taxon>
        <taxon>Archosauria</taxon>
        <taxon>Dinosauria</taxon>
        <taxon>Saurischia</taxon>
        <taxon>Theropoda</taxon>
        <taxon>Coelurosauria</taxon>
        <taxon>Aves</taxon>
        <taxon>Neognathae</taxon>
        <taxon>Neoaves</taxon>
        <taxon>Aequornithes</taxon>
        <taxon>Suliformes</taxon>
        <taxon>Fregatidae</taxon>
        <taxon>Fregata</taxon>
    </lineage>
</organism>
<dbReference type="InterPro" id="IPR034027">
    <property type="entry name" value="Reprolysin_adamalysin"/>
</dbReference>
<evidence type="ECO:0000256" key="4">
    <source>
        <dbReference type="ARBA" id="ARBA00023136"/>
    </source>
</evidence>
<dbReference type="SUPFAM" id="SSF57552">
    <property type="entry name" value="Blood coagulation inhibitor (disintegrin)"/>
    <property type="match status" value="1"/>
</dbReference>
<feature type="domain" description="EGF-like" evidence="11">
    <location>
        <begin position="602"/>
        <end position="634"/>
    </location>
</feature>
<keyword evidence="15" id="KW-1185">Reference proteome</keyword>
<evidence type="ECO:0000256" key="2">
    <source>
        <dbReference type="ARBA" id="ARBA00022692"/>
    </source>
</evidence>
<dbReference type="GO" id="GO:0002693">
    <property type="term" value="P:positive regulation of cellular extravasation"/>
    <property type="evidence" value="ECO:0007669"/>
    <property type="project" value="TreeGrafter"/>
</dbReference>
<dbReference type="PROSITE" id="PS50214">
    <property type="entry name" value="DISINTEGRIN_2"/>
    <property type="match status" value="1"/>
</dbReference>
<feature type="domain" description="Peptidase M12B" evidence="13">
    <location>
        <begin position="188"/>
        <end position="388"/>
    </location>
</feature>
<evidence type="ECO:0000313" key="14">
    <source>
        <dbReference type="EMBL" id="NWH44962.1"/>
    </source>
</evidence>
<evidence type="ECO:0000256" key="8">
    <source>
        <dbReference type="PROSITE-ProRule" id="PRU00276"/>
    </source>
</evidence>
<keyword evidence="8" id="KW-0479">Metal-binding</keyword>
<dbReference type="FunFam" id="3.40.390.10:FF:000002">
    <property type="entry name" value="Disintegrin and metalloproteinase domain-containing protein 22"/>
    <property type="match status" value="1"/>
</dbReference>
<dbReference type="SMART" id="SM00608">
    <property type="entry name" value="ACR"/>
    <property type="match status" value="1"/>
</dbReference>
<keyword evidence="5 7" id="KW-1015">Disulfide bond</keyword>
<evidence type="ECO:0000259" key="12">
    <source>
        <dbReference type="PROSITE" id="PS50214"/>
    </source>
</evidence>
<evidence type="ECO:0000259" key="13">
    <source>
        <dbReference type="PROSITE" id="PS50215"/>
    </source>
</evidence>
<dbReference type="PROSITE" id="PS50215">
    <property type="entry name" value="ADAM_MEPRO"/>
    <property type="match status" value="1"/>
</dbReference>
<evidence type="ECO:0000256" key="5">
    <source>
        <dbReference type="ARBA" id="ARBA00023157"/>
    </source>
</evidence>
<evidence type="ECO:0000256" key="10">
    <source>
        <dbReference type="SAM" id="Phobius"/>
    </source>
</evidence>
<dbReference type="Pfam" id="PF01421">
    <property type="entry name" value="Reprolysin"/>
    <property type="match status" value="1"/>
</dbReference>
<dbReference type="GO" id="GO:0050839">
    <property type="term" value="F:cell adhesion molecule binding"/>
    <property type="evidence" value="ECO:0007669"/>
    <property type="project" value="TreeGrafter"/>
</dbReference>
<comment type="caution">
    <text evidence="7">Lacks conserved residue(s) required for the propagation of feature annotation.</text>
</comment>
<name>A0A850VVJ7_FREMA</name>
<keyword evidence="3 10" id="KW-1133">Transmembrane helix</keyword>
<feature type="active site" evidence="8">
    <location>
        <position position="323"/>
    </location>
</feature>
<proteinExistence type="predicted"/>
<evidence type="ECO:0000313" key="15">
    <source>
        <dbReference type="Proteomes" id="UP000632118"/>
    </source>
</evidence>
<dbReference type="GO" id="GO:0006508">
    <property type="term" value="P:proteolysis"/>
    <property type="evidence" value="ECO:0007669"/>
    <property type="project" value="InterPro"/>
</dbReference>
<dbReference type="Gene3D" id="4.10.70.10">
    <property type="entry name" value="Disintegrin domain"/>
    <property type="match status" value="1"/>
</dbReference>
<feature type="domain" description="Disintegrin" evidence="12">
    <location>
        <begin position="396"/>
        <end position="482"/>
    </location>
</feature>
<dbReference type="Gene3D" id="3.40.390.10">
    <property type="entry name" value="Collagenase (Catalytic Domain)"/>
    <property type="match status" value="1"/>
</dbReference>
<dbReference type="CDD" id="cd04269">
    <property type="entry name" value="ZnMc_adamalysin_II_like"/>
    <property type="match status" value="1"/>
</dbReference>
<dbReference type="Pfam" id="PF01562">
    <property type="entry name" value="Pep_M12B_propep"/>
    <property type="match status" value="1"/>
</dbReference>
<dbReference type="InterPro" id="IPR000742">
    <property type="entry name" value="EGF"/>
</dbReference>
<evidence type="ECO:0000256" key="7">
    <source>
        <dbReference type="PROSITE-ProRule" id="PRU00076"/>
    </source>
</evidence>
<dbReference type="InterPro" id="IPR036436">
    <property type="entry name" value="Disintegrin_dom_sf"/>
</dbReference>
<protein>
    <submittedName>
        <fullName evidence="14">ADAM8 protein</fullName>
    </submittedName>
</protein>
<dbReference type="InterPro" id="IPR024079">
    <property type="entry name" value="MetalloPept_cat_dom_sf"/>
</dbReference>
<keyword evidence="2 10" id="KW-0812">Transmembrane</keyword>
<dbReference type="PROSITE" id="PS00427">
    <property type="entry name" value="DISINTEGRIN_1"/>
    <property type="match status" value="1"/>
</dbReference>
<dbReference type="SUPFAM" id="SSF55486">
    <property type="entry name" value="Metalloproteases ('zincins'), catalytic domain"/>
    <property type="match status" value="1"/>
</dbReference>
<comment type="subcellular location">
    <subcellularLocation>
        <location evidence="1">Membrane</location>
        <topology evidence="1">Single-pass type I membrane protein</topology>
    </subcellularLocation>
</comment>
<dbReference type="InterPro" id="IPR006586">
    <property type="entry name" value="ADAM_Cys-rich"/>
</dbReference>
<dbReference type="SMART" id="SM00050">
    <property type="entry name" value="DISIN"/>
    <property type="match status" value="1"/>
</dbReference>
<feature type="binding site" evidence="8">
    <location>
        <position position="326"/>
    </location>
    <ligand>
        <name>Zn(2+)</name>
        <dbReference type="ChEBI" id="CHEBI:29105"/>
        <note>catalytic</note>
    </ligand>
</feature>
<feature type="disulfide bond" evidence="6">
    <location>
        <begin position="454"/>
        <end position="474"/>
    </location>
</feature>